<comment type="similarity">
    <text evidence="2 5">Belongs to the trans-sulfuration enzymes family.</text>
</comment>
<comment type="caution">
    <text evidence="7">The sequence shown here is derived from an EMBL/GenBank/DDBJ whole genome shotgun (WGS) entry which is preliminary data.</text>
</comment>
<organism evidence="7 8">
    <name type="scientific">Brevibacterium samyangense</name>
    <dbReference type="NCBI Taxonomy" id="366888"/>
    <lineage>
        <taxon>Bacteria</taxon>
        <taxon>Bacillati</taxon>
        <taxon>Actinomycetota</taxon>
        <taxon>Actinomycetes</taxon>
        <taxon>Micrococcales</taxon>
        <taxon>Brevibacteriaceae</taxon>
        <taxon>Brevibacterium</taxon>
    </lineage>
</organism>
<dbReference type="SUPFAM" id="SSF53383">
    <property type="entry name" value="PLP-dependent transferases"/>
    <property type="match status" value="1"/>
</dbReference>
<dbReference type="NCBIfam" id="TIGR01326">
    <property type="entry name" value="OAH_OAS_sulfhy"/>
    <property type="match status" value="1"/>
</dbReference>
<dbReference type="InterPro" id="IPR000277">
    <property type="entry name" value="Cys/Met-Metab_PyrdxlP-dep_enz"/>
</dbReference>
<dbReference type="PANTHER" id="PTHR43797">
    <property type="entry name" value="HOMOCYSTEINE/CYSTEINE SYNTHASE"/>
    <property type="match status" value="1"/>
</dbReference>
<gene>
    <name evidence="7" type="ORF">GCM10009755_26570</name>
</gene>
<dbReference type="InterPro" id="IPR054542">
    <property type="entry name" value="Cys_met_metab_PP"/>
</dbReference>
<evidence type="ECO:0000256" key="5">
    <source>
        <dbReference type="RuleBase" id="RU362118"/>
    </source>
</evidence>
<dbReference type="PANTHER" id="PTHR43797:SF2">
    <property type="entry name" value="HOMOCYSTEINE_CYSTEINE SYNTHASE"/>
    <property type="match status" value="1"/>
</dbReference>
<dbReference type="InterPro" id="IPR015421">
    <property type="entry name" value="PyrdxlP-dep_Trfase_major"/>
</dbReference>
<accession>A0ABP5F2Y0</accession>
<dbReference type="PROSITE" id="PS00868">
    <property type="entry name" value="CYS_MET_METAB_PP"/>
    <property type="match status" value="1"/>
</dbReference>
<dbReference type="Pfam" id="PF01053">
    <property type="entry name" value="Cys_Met_Meta_PP"/>
    <property type="match status" value="1"/>
</dbReference>
<proteinExistence type="inferred from homology"/>
<dbReference type="EMBL" id="BAAANO010000031">
    <property type="protein sequence ID" value="GAA2013600.1"/>
    <property type="molecule type" value="Genomic_DNA"/>
</dbReference>
<dbReference type="RefSeq" id="WP_344310456.1">
    <property type="nucleotide sequence ID" value="NZ_BAAANO010000031.1"/>
</dbReference>
<feature type="region of interest" description="Disordered" evidence="6">
    <location>
        <begin position="1"/>
        <end position="30"/>
    </location>
</feature>
<dbReference type="CDD" id="cd00614">
    <property type="entry name" value="CGS_like"/>
    <property type="match status" value="1"/>
</dbReference>
<evidence type="ECO:0000256" key="4">
    <source>
        <dbReference type="ARBA" id="ARBA00022898"/>
    </source>
</evidence>
<dbReference type="Proteomes" id="UP001500755">
    <property type="component" value="Unassembled WGS sequence"/>
</dbReference>
<evidence type="ECO:0000313" key="8">
    <source>
        <dbReference type="Proteomes" id="UP001500755"/>
    </source>
</evidence>
<evidence type="ECO:0000256" key="1">
    <source>
        <dbReference type="ARBA" id="ARBA00001933"/>
    </source>
</evidence>
<dbReference type="InterPro" id="IPR006235">
    <property type="entry name" value="OAc-hSer/O-AcSer_sulfhydrylase"/>
</dbReference>
<dbReference type="Gene3D" id="3.40.640.10">
    <property type="entry name" value="Type I PLP-dependent aspartate aminotransferase-like (Major domain)"/>
    <property type="match status" value="1"/>
</dbReference>
<evidence type="ECO:0000256" key="3">
    <source>
        <dbReference type="ARBA" id="ARBA00022679"/>
    </source>
</evidence>
<dbReference type="Gene3D" id="3.90.1150.10">
    <property type="entry name" value="Aspartate Aminotransferase, domain 1"/>
    <property type="match status" value="1"/>
</dbReference>
<evidence type="ECO:0000256" key="6">
    <source>
        <dbReference type="SAM" id="MobiDB-lite"/>
    </source>
</evidence>
<feature type="region of interest" description="Disordered" evidence="6">
    <location>
        <begin position="474"/>
        <end position="501"/>
    </location>
</feature>
<feature type="compositionally biased region" description="Low complexity" evidence="6">
    <location>
        <begin position="1"/>
        <end position="21"/>
    </location>
</feature>
<dbReference type="InterPro" id="IPR015422">
    <property type="entry name" value="PyrdxlP-dep_Trfase_small"/>
</dbReference>
<sequence length="501" mass="52421">MTASPGSVPASAPATPSFATTETHTGYVPGTPQNPVAVPIYQSSAYEFESFEAARNLFALKSSGNLYSRNGTPTQAVLEKRVNALEGGVGALAVGSGQAAVAVTLLTLVHTGQHIVASNKIYGGTTDLLTDTCKDFGIDVTLVDPLDLDAWEAAIRPETRAALVEGVGNPIATLADVRAIADIVHAHGVPLVVDNTVATPILFRPFEHGADFVVHSATKFMGGHGTSVAGVIVDGGTFDFTAEPEKWPTFTTPYARYADLVFTEEFALPAPGVPREDGKSPFLVLARSKGVHDLGPSLSPFNAFQILQGIETLSLRMDRHTRSALEVARFLEAHPAVAKVHHPGLESHPDHATAERLYPQGIGSVFSIDLACGEDEDPIEVSGRFIDSLTLFALVANIGDARSLVVHPATMTHSRLNAEQRAEAQITLTTIRLSIGLEDVRDLTADLGKALDRVRPAGQHAAGQNTAGQHIAGQATAGQAPAGHPAEAVPGGRGASAAVPA</sequence>
<keyword evidence="3 7" id="KW-0808">Transferase</keyword>
<keyword evidence="8" id="KW-1185">Reference proteome</keyword>
<name>A0ABP5F2Y0_9MICO</name>
<evidence type="ECO:0000313" key="7">
    <source>
        <dbReference type="EMBL" id="GAA2013600.1"/>
    </source>
</evidence>
<dbReference type="InterPro" id="IPR015424">
    <property type="entry name" value="PyrdxlP-dep_Trfase"/>
</dbReference>
<keyword evidence="4 5" id="KW-0663">Pyridoxal phosphate</keyword>
<comment type="cofactor">
    <cofactor evidence="1 5">
        <name>pyridoxal 5'-phosphate</name>
        <dbReference type="ChEBI" id="CHEBI:597326"/>
    </cofactor>
</comment>
<protein>
    <submittedName>
        <fullName evidence="7">PLP-dependent transferase</fullName>
    </submittedName>
</protein>
<feature type="compositionally biased region" description="Low complexity" evidence="6">
    <location>
        <begin position="474"/>
        <end position="486"/>
    </location>
</feature>
<reference evidence="8" key="1">
    <citation type="journal article" date="2019" name="Int. J. Syst. Evol. Microbiol.">
        <title>The Global Catalogue of Microorganisms (GCM) 10K type strain sequencing project: providing services to taxonomists for standard genome sequencing and annotation.</title>
        <authorList>
            <consortium name="The Broad Institute Genomics Platform"/>
            <consortium name="The Broad Institute Genome Sequencing Center for Infectious Disease"/>
            <person name="Wu L."/>
            <person name="Ma J."/>
        </authorList>
    </citation>
    <scope>NUCLEOTIDE SEQUENCE [LARGE SCALE GENOMIC DNA]</scope>
    <source>
        <strain evidence="8">JCM 14546</strain>
    </source>
</reference>
<evidence type="ECO:0000256" key="2">
    <source>
        <dbReference type="ARBA" id="ARBA00009077"/>
    </source>
</evidence>
<dbReference type="GO" id="GO:0016740">
    <property type="term" value="F:transferase activity"/>
    <property type="evidence" value="ECO:0007669"/>
    <property type="project" value="UniProtKB-KW"/>
</dbReference>